<accession>A0A7G1G6E2</accession>
<feature type="domain" description="RNase H type-1" evidence="1">
    <location>
        <begin position="6"/>
        <end position="121"/>
    </location>
</feature>
<dbReference type="InterPro" id="IPR036397">
    <property type="entry name" value="RNaseH_sf"/>
</dbReference>
<dbReference type="InterPro" id="IPR053151">
    <property type="entry name" value="RNase_H-like"/>
</dbReference>
<dbReference type="Pfam" id="PF13456">
    <property type="entry name" value="RVT_3"/>
    <property type="match status" value="1"/>
</dbReference>
<dbReference type="KEGG" id="ocy:OSSY52_18760"/>
<dbReference type="PANTHER" id="PTHR47723:SF19">
    <property type="entry name" value="POLYNUCLEOTIDYL TRANSFERASE, RIBONUCLEASE H-LIKE SUPERFAMILY PROTEIN"/>
    <property type="match status" value="1"/>
</dbReference>
<dbReference type="InterPro" id="IPR012337">
    <property type="entry name" value="RNaseH-like_sf"/>
</dbReference>
<evidence type="ECO:0000313" key="3">
    <source>
        <dbReference type="Proteomes" id="UP000516361"/>
    </source>
</evidence>
<dbReference type="EMBL" id="AP018712">
    <property type="protein sequence ID" value="BBE31735.1"/>
    <property type="molecule type" value="Genomic_DNA"/>
</dbReference>
<organism evidence="2 3">
    <name type="scientific">Tepiditoga spiralis</name>
    <dbReference type="NCBI Taxonomy" id="2108365"/>
    <lineage>
        <taxon>Bacteria</taxon>
        <taxon>Thermotogati</taxon>
        <taxon>Thermotogota</taxon>
        <taxon>Thermotogae</taxon>
        <taxon>Petrotogales</taxon>
        <taxon>Petrotogaceae</taxon>
        <taxon>Tepiditoga</taxon>
    </lineage>
</organism>
<protein>
    <recommendedName>
        <fullName evidence="1">RNase H type-1 domain-containing protein</fullName>
    </recommendedName>
</protein>
<sequence length="134" mass="15664">MIHIKVDASYKNKKASIGVYIKNKGKKIKNRFQCKSKSSSEAELLAIYFGIKYVIKNNLKNIRIYTDNESNYKLIIGESHTNIDYMKKLIKEITNLLKGTSIEIMYISRKFNKEADKIASKRRKIKYYNTKISV</sequence>
<keyword evidence="3" id="KW-1185">Reference proteome</keyword>
<dbReference type="RefSeq" id="WP_190614475.1">
    <property type="nucleotide sequence ID" value="NZ_AP018712.1"/>
</dbReference>
<evidence type="ECO:0000259" key="1">
    <source>
        <dbReference type="Pfam" id="PF13456"/>
    </source>
</evidence>
<gene>
    <name evidence="2" type="ORF">OSSY52_18760</name>
</gene>
<dbReference type="InParanoid" id="A0A7G1G6E2"/>
<dbReference type="AlphaFoldDB" id="A0A7G1G6E2"/>
<evidence type="ECO:0000313" key="2">
    <source>
        <dbReference type="EMBL" id="BBE31735.1"/>
    </source>
</evidence>
<dbReference type="GO" id="GO:0004523">
    <property type="term" value="F:RNA-DNA hybrid ribonuclease activity"/>
    <property type="evidence" value="ECO:0007669"/>
    <property type="project" value="InterPro"/>
</dbReference>
<dbReference type="SUPFAM" id="SSF53098">
    <property type="entry name" value="Ribonuclease H-like"/>
    <property type="match status" value="1"/>
</dbReference>
<dbReference type="CDD" id="cd06222">
    <property type="entry name" value="RNase_H_like"/>
    <property type="match status" value="1"/>
</dbReference>
<dbReference type="Proteomes" id="UP000516361">
    <property type="component" value="Chromosome"/>
</dbReference>
<name>A0A7G1G6E2_9BACT</name>
<dbReference type="Gene3D" id="3.30.420.10">
    <property type="entry name" value="Ribonuclease H-like superfamily/Ribonuclease H"/>
    <property type="match status" value="1"/>
</dbReference>
<dbReference type="GO" id="GO:0003676">
    <property type="term" value="F:nucleic acid binding"/>
    <property type="evidence" value="ECO:0007669"/>
    <property type="project" value="InterPro"/>
</dbReference>
<reference evidence="2 3" key="1">
    <citation type="submission" date="2018-06" db="EMBL/GenBank/DDBJ databases">
        <title>Genome sequencing of Oceanotoga sp. sy52.</title>
        <authorList>
            <person name="Mori K."/>
        </authorList>
    </citation>
    <scope>NUCLEOTIDE SEQUENCE [LARGE SCALE GENOMIC DNA]</scope>
    <source>
        <strain evidence="3">sy52</strain>
    </source>
</reference>
<dbReference type="InterPro" id="IPR002156">
    <property type="entry name" value="RNaseH_domain"/>
</dbReference>
<dbReference type="InterPro" id="IPR044730">
    <property type="entry name" value="RNase_H-like_dom_plant"/>
</dbReference>
<proteinExistence type="predicted"/>
<dbReference type="PANTHER" id="PTHR47723">
    <property type="entry name" value="OS05G0353850 PROTEIN"/>
    <property type="match status" value="1"/>
</dbReference>